<keyword evidence="1" id="KW-1133">Transmembrane helix</keyword>
<evidence type="ECO:0000313" key="3">
    <source>
        <dbReference type="Proteomes" id="UP000619761"/>
    </source>
</evidence>
<feature type="transmembrane region" description="Helical" evidence="1">
    <location>
        <begin position="37"/>
        <end position="57"/>
    </location>
</feature>
<name>A0ABQ3BB51_9GAMM</name>
<organism evidence="2 3">
    <name type="scientific">Cellvibrio zantedeschiae</name>
    <dbReference type="NCBI Taxonomy" id="1237077"/>
    <lineage>
        <taxon>Bacteria</taxon>
        <taxon>Pseudomonadati</taxon>
        <taxon>Pseudomonadota</taxon>
        <taxon>Gammaproteobacteria</taxon>
        <taxon>Cellvibrionales</taxon>
        <taxon>Cellvibrionaceae</taxon>
        <taxon>Cellvibrio</taxon>
    </lineage>
</organism>
<sequence length="146" mass="16970">MREKDFSNVSLDLSGIPSWLSIKIEIFKEKFHRPLSYCPSGFSFSIFILSLVVVQLYYNQFNFISKLSVVKPLLYTFGFTMLALLVQEIRNDYKLASFPFIIHTISNPNLSYRVKTAKLVIRVWGIRYFVTFSLGAYILFCAKKIV</sequence>
<keyword evidence="3" id="KW-1185">Reference proteome</keyword>
<evidence type="ECO:0000313" key="2">
    <source>
        <dbReference type="EMBL" id="GGY87506.1"/>
    </source>
</evidence>
<dbReference type="EMBL" id="BMYZ01000004">
    <property type="protein sequence ID" value="GGY87506.1"/>
    <property type="molecule type" value="Genomic_DNA"/>
</dbReference>
<feature type="transmembrane region" description="Helical" evidence="1">
    <location>
        <begin position="69"/>
        <end position="86"/>
    </location>
</feature>
<gene>
    <name evidence="2" type="ORF">GCM10011613_35880</name>
</gene>
<feature type="transmembrane region" description="Helical" evidence="1">
    <location>
        <begin position="119"/>
        <end position="140"/>
    </location>
</feature>
<keyword evidence="1" id="KW-0472">Membrane</keyword>
<evidence type="ECO:0000256" key="1">
    <source>
        <dbReference type="SAM" id="Phobius"/>
    </source>
</evidence>
<protein>
    <submittedName>
        <fullName evidence="2">Uncharacterized protein</fullName>
    </submittedName>
</protein>
<accession>A0ABQ3BB51</accession>
<dbReference type="Proteomes" id="UP000619761">
    <property type="component" value="Unassembled WGS sequence"/>
</dbReference>
<proteinExistence type="predicted"/>
<reference evidence="3" key="1">
    <citation type="journal article" date="2019" name="Int. J. Syst. Evol. Microbiol.">
        <title>The Global Catalogue of Microorganisms (GCM) 10K type strain sequencing project: providing services to taxonomists for standard genome sequencing and annotation.</title>
        <authorList>
            <consortium name="The Broad Institute Genomics Platform"/>
            <consortium name="The Broad Institute Genome Sequencing Center for Infectious Disease"/>
            <person name="Wu L."/>
            <person name="Ma J."/>
        </authorList>
    </citation>
    <scope>NUCLEOTIDE SEQUENCE [LARGE SCALE GENOMIC DNA]</scope>
    <source>
        <strain evidence="3">KCTC 32239</strain>
    </source>
</reference>
<comment type="caution">
    <text evidence="2">The sequence shown here is derived from an EMBL/GenBank/DDBJ whole genome shotgun (WGS) entry which is preliminary data.</text>
</comment>
<keyword evidence="1" id="KW-0812">Transmembrane</keyword>
<dbReference type="RefSeq" id="WP_189421152.1">
    <property type="nucleotide sequence ID" value="NZ_BMYZ01000004.1"/>
</dbReference>